<comment type="caution">
    <text evidence="2">The sequence shown here is derived from an EMBL/GenBank/DDBJ whole genome shotgun (WGS) entry which is preliminary data.</text>
</comment>
<feature type="region of interest" description="Disordered" evidence="1">
    <location>
        <begin position="17"/>
        <end position="65"/>
    </location>
</feature>
<proteinExistence type="predicted"/>
<evidence type="ECO:0000256" key="1">
    <source>
        <dbReference type="SAM" id="MobiDB-lite"/>
    </source>
</evidence>
<evidence type="ECO:0000313" key="3">
    <source>
        <dbReference type="Proteomes" id="UP001501845"/>
    </source>
</evidence>
<protein>
    <submittedName>
        <fullName evidence="2">Uncharacterized protein</fullName>
    </submittedName>
</protein>
<organism evidence="2 3">
    <name type="scientific">Streptomyces tunisiensis</name>
    <dbReference type="NCBI Taxonomy" id="948699"/>
    <lineage>
        <taxon>Bacteria</taxon>
        <taxon>Bacillati</taxon>
        <taxon>Actinomycetota</taxon>
        <taxon>Actinomycetes</taxon>
        <taxon>Kitasatosporales</taxon>
        <taxon>Streptomycetaceae</taxon>
        <taxon>Streptomyces</taxon>
    </lineage>
</organism>
<accession>A0ABP7Y1R9</accession>
<evidence type="ECO:0000313" key="2">
    <source>
        <dbReference type="EMBL" id="GAA4129482.1"/>
    </source>
</evidence>
<keyword evidence="3" id="KW-1185">Reference proteome</keyword>
<dbReference type="EMBL" id="BAABBU010000006">
    <property type="protein sequence ID" value="GAA4129482.1"/>
    <property type="molecule type" value="Genomic_DNA"/>
</dbReference>
<sequence>MRAACLFAPRGKAAMRHGDAAERAGAAGRDAARVRPTLGGAPAPEGLATSRGARGPVRVRDRVGD</sequence>
<name>A0ABP7Y1R9_9ACTN</name>
<reference evidence="3" key="1">
    <citation type="journal article" date="2019" name="Int. J. Syst. Evol. Microbiol.">
        <title>The Global Catalogue of Microorganisms (GCM) 10K type strain sequencing project: providing services to taxonomists for standard genome sequencing and annotation.</title>
        <authorList>
            <consortium name="The Broad Institute Genomics Platform"/>
            <consortium name="The Broad Institute Genome Sequencing Center for Infectious Disease"/>
            <person name="Wu L."/>
            <person name="Ma J."/>
        </authorList>
    </citation>
    <scope>NUCLEOTIDE SEQUENCE [LARGE SCALE GENOMIC DNA]</scope>
    <source>
        <strain evidence="3">JCM 17589</strain>
    </source>
</reference>
<dbReference type="Proteomes" id="UP001501845">
    <property type="component" value="Unassembled WGS sequence"/>
</dbReference>
<gene>
    <name evidence="2" type="ORF">GCM10022285_17130</name>
</gene>